<reference evidence="5" key="1">
    <citation type="submission" date="2021-05" db="EMBL/GenBank/DDBJ databases">
        <authorList>
            <person name="Tigano A."/>
        </authorList>
    </citation>
    <scope>NUCLEOTIDE SEQUENCE</scope>
</reference>
<feature type="non-terminal residue" evidence="5">
    <location>
        <position position="1"/>
    </location>
</feature>
<organism evidence="5 6">
    <name type="scientific">Menidia menidia</name>
    <name type="common">Atlantic silverside</name>
    <dbReference type="NCBI Taxonomy" id="238744"/>
    <lineage>
        <taxon>Eukaryota</taxon>
        <taxon>Metazoa</taxon>
        <taxon>Chordata</taxon>
        <taxon>Craniata</taxon>
        <taxon>Vertebrata</taxon>
        <taxon>Euteleostomi</taxon>
        <taxon>Actinopterygii</taxon>
        <taxon>Neopterygii</taxon>
        <taxon>Teleostei</taxon>
        <taxon>Neoteleostei</taxon>
        <taxon>Acanthomorphata</taxon>
        <taxon>Ovalentaria</taxon>
        <taxon>Atherinomorphae</taxon>
        <taxon>Atheriniformes</taxon>
        <taxon>Atherinopsidae</taxon>
        <taxon>Menidiinae</taxon>
        <taxon>Menidia</taxon>
    </lineage>
</organism>
<name>A0A8S4AIF5_9TELE</name>
<evidence type="ECO:0000256" key="3">
    <source>
        <dbReference type="SAM" id="Phobius"/>
    </source>
</evidence>
<keyword evidence="3" id="KW-0812">Transmembrane</keyword>
<feature type="transmembrane region" description="Helical" evidence="3">
    <location>
        <begin position="379"/>
        <end position="400"/>
    </location>
</feature>
<dbReference type="GO" id="GO:0002376">
    <property type="term" value="P:immune system process"/>
    <property type="evidence" value="ECO:0007669"/>
    <property type="project" value="UniProtKB-KW"/>
</dbReference>
<dbReference type="GO" id="GO:0005886">
    <property type="term" value="C:plasma membrane"/>
    <property type="evidence" value="ECO:0007669"/>
    <property type="project" value="TreeGrafter"/>
</dbReference>
<dbReference type="SMART" id="SM00408">
    <property type="entry name" value="IGc2"/>
    <property type="match status" value="3"/>
</dbReference>
<dbReference type="GO" id="GO:0007166">
    <property type="term" value="P:cell surface receptor signaling pathway"/>
    <property type="evidence" value="ECO:0007669"/>
    <property type="project" value="TreeGrafter"/>
</dbReference>
<evidence type="ECO:0000313" key="6">
    <source>
        <dbReference type="Proteomes" id="UP000677803"/>
    </source>
</evidence>
<dbReference type="InterPro" id="IPR007110">
    <property type="entry name" value="Ig-like_dom"/>
</dbReference>
<proteinExistence type="predicted"/>
<dbReference type="Gene3D" id="2.60.40.10">
    <property type="entry name" value="Immunoglobulins"/>
    <property type="match status" value="9"/>
</dbReference>
<keyword evidence="6" id="KW-1185">Reference proteome</keyword>
<evidence type="ECO:0000256" key="1">
    <source>
        <dbReference type="ARBA" id="ARBA00022729"/>
    </source>
</evidence>
<feature type="domain" description="Ig-like" evidence="4">
    <location>
        <begin position="1138"/>
        <end position="1243"/>
    </location>
</feature>
<gene>
    <name evidence="5" type="ORF">MMEN_LOCUS3504</name>
</gene>
<dbReference type="InterPro" id="IPR036179">
    <property type="entry name" value="Ig-like_dom_sf"/>
</dbReference>
<protein>
    <submittedName>
        <fullName evidence="5">(Atlantic silverside) hypothetical protein</fullName>
    </submittedName>
</protein>
<dbReference type="PANTHER" id="PTHR23268:SF102">
    <property type="entry name" value="IMMUNOGLOBULIN V-SET DOMAIN-CONTAINING PROTEIN"/>
    <property type="match status" value="1"/>
</dbReference>
<dbReference type="InterPro" id="IPR013783">
    <property type="entry name" value="Ig-like_fold"/>
</dbReference>
<keyword evidence="3" id="KW-1133">Transmembrane helix</keyword>
<feature type="domain" description="Ig-like" evidence="4">
    <location>
        <begin position="508"/>
        <end position="607"/>
    </location>
</feature>
<dbReference type="PROSITE" id="PS50835">
    <property type="entry name" value="IG_LIKE"/>
    <property type="match status" value="5"/>
</dbReference>
<dbReference type="InterPro" id="IPR003597">
    <property type="entry name" value="Ig_C1-set"/>
</dbReference>
<accession>A0A8S4AIF5</accession>
<feature type="domain" description="Ig-like" evidence="4">
    <location>
        <begin position="257"/>
        <end position="362"/>
    </location>
</feature>
<feature type="non-terminal residue" evidence="5">
    <location>
        <position position="1281"/>
    </location>
</feature>
<dbReference type="Pfam" id="PF07686">
    <property type="entry name" value="V-set"/>
    <property type="match status" value="3"/>
</dbReference>
<feature type="domain" description="Ig-like" evidence="4">
    <location>
        <begin position="121"/>
        <end position="211"/>
    </location>
</feature>
<evidence type="ECO:0000256" key="2">
    <source>
        <dbReference type="ARBA" id="ARBA00022859"/>
    </source>
</evidence>
<evidence type="ECO:0000313" key="5">
    <source>
        <dbReference type="EMBL" id="CAG5866805.1"/>
    </source>
</evidence>
<comment type="caution">
    <text evidence="5">The sequence shown here is derived from an EMBL/GenBank/DDBJ whole genome shotgun (WGS) entry which is preliminary data.</text>
</comment>
<dbReference type="CDD" id="cd00099">
    <property type="entry name" value="IgV"/>
    <property type="match status" value="1"/>
</dbReference>
<feature type="domain" description="Ig-like" evidence="4">
    <location>
        <begin position="5"/>
        <end position="97"/>
    </location>
</feature>
<keyword evidence="1" id="KW-0732">Signal</keyword>
<sequence>GIKKPTLTVLPTSKEEGQQSGVSLVCVSNGGFPSTWTLGWKVGGSSMSSGVSDSLEVLGGDGLYSRSSTLSLSAEHWRRAGSVSCEATLSGQSPVIQSLEPDHCSERFLYSRLMSLYHCGTLLVEEPNSSLTLSGGSATLACLLTGYSPQGAVVSWEVDGTQVTEGVLTSPEEEKGGRYGSSSTLSLSRESWTKGELFSCRVLHHEHRQVQSLRRSQLCSAGYPPEFGEGTKLTVLGETIAKEDSLKDKKDHDVTPPKVKVFPPSKAECKNQKDKNTRKKTLLCVATKFYPDHVSVVWNINGIEPEVGVATDSAAVRDGKFYKITSRLRVPAEVWFDPQNQFSCTVKFFDGKDYISVTDSIYGVTEVYLKITQNAKLSYVVFIVKSCVYGAFVCFLVWTFQEANAFIFSEKKVWAVVEEEESKWGVKPAEEQRAAAELRMWSQSSLQLLLRAEKPPRRNLPLHHNLRLSSRTCMCAATPTQTHKHAARVFMMDYDVDDTFSTGSSMSNKVHQTPADALHRPGEAAVINCSHSINSYDRIFWYKQMKNQIHLLGYMNSHLGFPEKGVKAAITGSSSKGRVCTITVEDLEVNSSAVYFCVADYHSSSFSNLVHQVPGNIHSTSGGTAQIYCIHTIPNYNQILWYKQSGKQLLFLGYMHYKDGYPEAGQSVKMDGGATTGQKCILTVEGLSLSSSAVYYCAAKFHTGSYHSSSKQKPAFHDSSLNDHVDQSPVHILKNPGESATINCSHWIQGYNRILWYKQIDQGQLQFLGHMFVDIWNPEDGADVTVEGNADKGKTCTLKTGPLAPNSSVLFLCAASLHNATYFLSSSQKPPHLLLCVTAQGAFAPVSSFSRQIQVEQFPLDVIERTTSTIQLYCTQSLKDHRVMLWYMQTPEDTALTLIGFAYGEFGTNSVEEPFRKHFKLFGNLKEDLKNGTLSIENPNPLKHTGTYFCATRIAHRVKHPYALNKNPSYGLLSSYFQRQVEEWPPPTTAKHIQVKQFPLDVIERTTSTIQLYCTQSLKDHRVMLWYMQTPEDTALRLIGFAYGEFETNSVEEPFRKHFKLFGNLKEDLKNGTLSIENPNPLKHTGTYFCATRIAHRVKHPYALNKNPSYGLLSYSPAYFGRGTKVTVLDSNINITEPTVKILRPAQKEIRNKRDDAEKKTLVCAATRFYPDHVSIYWQINGEDATDGVATDHAPVQGNDSFYTITSRLRVPAQKWFSSKTKFTCAVRFFNGSAYNWSNKTISGDNVGYMRLTQNAKLSYTVIIVKSCIYGAFVCFLVLKL</sequence>
<dbReference type="InterPro" id="IPR003599">
    <property type="entry name" value="Ig_sub"/>
</dbReference>
<dbReference type="InterPro" id="IPR050413">
    <property type="entry name" value="TCR_beta_variable"/>
</dbReference>
<dbReference type="EMBL" id="CAJRST010002224">
    <property type="protein sequence ID" value="CAG5866805.1"/>
    <property type="molecule type" value="Genomic_DNA"/>
</dbReference>
<dbReference type="Proteomes" id="UP000677803">
    <property type="component" value="Unassembled WGS sequence"/>
</dbReference>
<feature type="transmembrane region" description="Helical" evidence="3">
    <location>
        <begin position="1258"/>
        <end position="1279"/>
    </location>
</feature>
<keyword evidence="3" id="KW-0472">Membrane</keyword>
<evidence type="ECO:0000259" key="4">
    <source>
        <dbReference type="PROSITE" id="PS50835"/>
    </source>
</evidence>
<dbReference type="SMART" id="SM00409">
    <property type="entry name" value="IG"/>
    <property type="match status" value="6"/>
</dbReference>
<dbReference type="SMART" id="SM00407">
    <property type="entry name" value="IGc1"/>
    <property type="match status" value="4"/>
</dbReference>
<dbReference type="InterPro" id="IPR003598">
    <property type="entry name" value="Ig_sub2"/>
</dbReference>
<dbReference type="PANTHER" id="PTHR23268">
    <property type="entry name" value="T-CELL RECEPTOR BETA CHAIN"/>
    <property type="match status" value="1"/>
</dbReference>
<dbReference type="Pfam" id="PF07654">
    <property type="entry name" value="C1-set"/>
    <property type="match status" value="4"/>
</dbReference>
<dbReference type="InterPro" id="IPR013106">
    <property type="entry name" value="Ig_V-set"/>
</dbReference>
<dbReference type="SMART" id="SM00406">
    <property type="entry name" value="IGv"/>
    <property type="match status" value="4"/>
</dbReference>
<dbReference type="OrthoDB" id="9049585at2759"/>
<dbReference type="SUPFAM" id="SSF48726">
    <property type="entry name" value="Immunoglobulin"/>
    <property type="match status" value="9"/>
</dbReference>
<keyword evidence="2" id="KW-0391">Immunity</keyword>